<protein>
    <submittedName>
        <fullName evidence="1">YkgJ family cysteine cluster protein</fullName>
    </submittedName>
</protein>
<sequence length="107" mass="12310">MENNTISSTICQHCGVCCRNFPFVELNDAEMTALENFTHLHRKDFTEPMGHSYADGHFLKHKANGDCIFLNVNNGSFSCGVYEARAGICRNYPVNEHHWKWCNENRI</sequence>
<organism evidence="1 2">
    <name type="scientific">Carboxylicivirga mesophila</name>
    <dbReference type="NCBI Taxonomy" id="1166478"/>
    <lineage>
        <taxon>Bacteria</taxon>
        <taxon>Pseudomonadati</taxon>
        <taxon>Bacteroidota</taxon>
        <taxon>Bacteroidia</taxon>
        <taxon>Marinilabiliales</taxon>
        <taxon>Marinilabiliaceae</taxon>
        <taxon>Carboxylicivirga</taxon>
    </lineage>
</organism>
<dbReference type="RefSeq" id="WP_212229336.1">
    <property type="nucleotide sequence ID" value="NZ_JAGUCN010000016.1"/>
</dbReference>
<name>A0ABS5KE43_9BACT</name>
<dbReference type="Proteomes" id="UP000721861">
    <property type="component" value="Unassembled WGS sequence"/>
</dbReference>
<keyword evidence="2" id="KW-1185">Reference proteome</keyword>
<dbReference type="Pfam" id="PF03692">
    <property type="entry name" value="CxxCxxCC"/>
    <property type="match status" value="1"/>
</dbReference>
<dbReference type="InterPro" id="IPR005358">
    <property type="entry name" value="Puta_zinc/iron-chelating_dom"/>
</dbReference>
<gene>
    <name evidence="1" type="ORF">KEM09_14365</name>
</gene>
<comment type="caution">
    <text evidence="1">The sequence shown here is derived from an EMBL/GenBank/DDBJ whole genome shotgun (WGS) entry which is preliminary data.</text>
</comment>
<reference evidence="1 2" key="1">
    <citation type="journal article" date="2014" name="Int. J. Syst. Evol. Microbiol.">
        <title>Carboxylicivirga gen. nov. in the family Marinilabiliaceae with two novel species, Carboxylicivirga mesophila sp. nov. and Carboxylicivirga taeanensis sp. nov., and reclassification of Cytophaga fermentans as Saccharicrinis fermentans gen. nov., comb. nov.</title>
        <authorList>
            <person name="Yang S.H."/>
            <person name="Seo H.S."/>
            <person name="Woo J.H."/>
            <person name="Oh H.M."/>
            <person name="Jang H."/>
            <person name="Lee J.H."/>
            <person name="Kim S.J."/>
            <person name="Kwon K.K."/>
        </authorList>
    </citation>
    <scope>NUCLEOTIDE SEQUENCE [LARGE SCALE GENOMIC DNA]</scope>
    <source>
        <strain evidence="1 2">JCM 18290</strain>
    </source>
</reference>
<evidence type="ECO:0000313" key="2">
    <source>
        <dbReference type="Proteomes" id="UP000721861"/>
    </source>
</evidence>
<dbReference type="PANTHER" id="PTHR35866">
    <property type="entry name" value="PUTATIVE-RELATED"/>
    <property type="match status" value="1"/>
</dbReference>
<proteinExistence type="predicted"/>
<evidence type="ECO:0000313" key="1">
    <source>
        <dbReference type="EMBL" id="MBS2212598.1"/>
    </source>
</evidence>
<dbReference type="EMBL" id="JAGUCN010000016">
    <property type="protein sequence ID" value="MBS2212598.1"/>
    <property type="molecule type" value="Genomic_DNA"/>
</dbReference>
<accession>A0ABS5KE43</accession>
<dbReference type="PANTHER" id="PTHR35866:SF1">
    <property type="entry name" value="YKGJ FAMILY CYSTEINE CLUSTER PROTEIN"/>
    <property type="match status" value="1"/>
</dbReference>